<accession>A0AC58T5F1</accession>
<evidence type="ECO:0000313" key="2">
    <source>
        <dbReference type="RefSeq" id="XP_075092452.1"/>
    </source>
</evidence>
<protein>
    <submittedName>
        <fullName evidence="2">Uncharacterized protein LOC142172682</fullName>
    </submittedName>
</protein>
<dbReference type="Proteomes" id="UP000790787">
    <property type="component" value="Chromosome 18"/>
</dbReference>
<name>A0AC58T5F1_TOBAC</name>
<organism evidence="1 2">
    <name type="scientific">Nicotiana tabacum</name>
    <name type="common">Common tobacco</name>
    <dbReference type="NCBI Taxonomy" id="4097"/>
    <lineage>
        <taxon>Eukaryota</taxon>
        <taxon>Viridiplantae</taxon>
        <taxon>Streptophyta</taxon>
        <taxon>Embryophyta</taxon>
        <taxon>Tracheophyta</taxon>
        <taxon>Spermatophyta</taxon>
        <taxon>Magnoliopsida</taxon>
        <taxon>eudicotyledons</taxon>
        <taxon>Gunneridae</taxon>
        <taxon>Pentapetalae</taxon>
        <taxon>asterids</taxon>
        <taxon>lamiids</taxon>
        <taxon>Solanales</taxon>
        <taxon>Solanaceae</taxon>
        <taxon>Nicotianoideae</taxon>
        <taxon>Nicotianeae</taxon>
        <taxon>Nicotiana</taxon>
    </lineage>
</organism>
<dbReference type="RefSeq" id="XP_075092452.1">
    <property type="nucleotide sequence ID" value="XM_075236351.1"/>
</dbReference>
<gene>
    <name evidence="2" type="primary">LOC142172682</name>
</gene>
<evidence type="ECO:0000313" key="1">
    <source>
        <dbReference type="Proteomes" id="UP000790787"/>
    </source>
</evidence>
<proteinExistence type="predicted"/>
<reference evidence="2" key="2">
    <citation type="submission" date="2025-08" db="UniProtKB">
        <authorList>
            <consortium name="RefSeq"/>
        </authorList>
    </citation>
    <scope>IDENTIFICATION</scope>
    <source>
        <tissue evidence="2">Leaf</tissue>
    </source>
</reference>
<sequence length="258" mass="30083">MRLHSPNMIFLSETKNRDRTAQRVQRQLDMAHAITVEPMGLSGGLALFRNDNIQGIIQERLDRVLVSPNWKTKFEEANVTHLDTEASDHSLLTFSSHAEQIKNKRRFYFDKRWIDCEEVQNIVPEAWVLKKELSQAYKKEEIFWKQKSRALWLLDGDKNTSYFHMATLQRRRRNIIRGFQTSEGRWVSDQTEIVQEVEAYYDTLFSTSNPTNFESVLNHVNVTISDSINQKLIKDISEEEVKNVVFAMHPLKAPGVDG</sequence>
<reference evidence="1" key="1">
    <citation type="journal article" date="2014" name="Nat. Commun.">
        <title>The tobacco genome sequence and its comparison with those of tomato and potato.</title>
        <authorList>
            <person name="Sierro N."/>
            <person name="Battey J.N."/>
            <person name="Ouadi S."/>
            <person name="Bakaher N."/>
            <person name="Bovet L."/>
            <person name="Willig A."/>
            <person name="Goepfert S."/>
            <person name="Peitsch M.C."/>
            <person name="Ivanov N.V."/>
        </authorList>
    </citation>
    <scope>NUCLEOTIDE SEQUENCE [LARGE SCALE GENOMIC DNA]</scope>
</reference>
<keyword evidence="1" id="KW-1185">Reference proteome</keyword>